<evidence type="ECO:0000259" key="2">
    <source>
        <dbReference type="Pfam" id="PF19050"/>
    </source>
</evidence>
<feature type="compositionally biased region" description="Polar residues" evidence="1">
    <location>
        <begin position="670"/>
        <end position="687"/>
    </location>
</feature>
<feature type="region of interest" description="Disordered" evidence="1">
    <location>
        <begin position="670"/>
        <end position="696"/>
    </location>
</feature>
<keyword evidence="4" id="KW-1185">Reference proteome</keyword>
<dbReference type="AlphaFoldDB" id="A0A1Y2FD64"/>
<feature type="compositionally biased region" description="Basic and acidic residues" evidence="1">
    <location>
        <begin position="1"/>
        <end position="15"/>
    </location>
</feature>
<feature type="domain" description="PhoD-like phosphatase" evidence="2">
    <location>
        <begin position="189"/>
        <end position="467"/>
    </location>
</feature>
<dbReference type="GeneID" id="63785930"/>
<feature type="domain" description="PhoD-like phosphatase" evidence="2">
    <location>
        <begin position="475"/>
        <end position="635"/>
    </location>
</feature>
<accession>A0A1Y2FD64</accession>
<dbReference type="Gene3D" id="3.60.21.70">
    <property type="entry name" value="PhoD-like phosphatase"/>
    <property type="match status" value="1"/>
</dbReference>
<evidence type="ECO:0000313" key="3">
    <source>
        <dbReference type="EMBL" id="ORY81863.1"/>
    </source>
</evidence>
<evidence type="ECO:0000256" key="1">
    <source>
        <dbReference type="SAM" id="MobiDB-lite"/>
    </source>
</evidence>
<dbReference type="InterPro" id="IPR043904">
    <property type="entry name" value="PhoD_2-like"/>
</dbReference>
<evidence type="ECO:0000313" key="4">
    <source>
        <dbReference type="Proteomes" id="UP000193685"/>
    </source>
</evidence>
<sequence length="719" mass="81555">MGVLNKIKDKLDKHVPSSSSKKAHEQKLVEDPIRHTTVEPSINVPLEEGDMFHTTGLVTDDPLKDKRYTSSGLRSKTELPDTQGLIQGMEHLAVAGQERDTHGLLRGMSPALSIKCGPLLRYVDTDFRAAQPVWQGSVLIVAIDGESDYASRPALKLSTGQDVAGEVLHTQMGSSFWRFPLQIVLGDQEQRITYCINGSEQIPFVVPSKHETMRIMFHSCNGFSLSVDQTKFCGPDPLWKDVLRSHNEKPFHVMLGGGDQIYCDLVSRRCALFKEWLNMSTMEHKTARPFTEDMRHELEAFYFEHYCWWFRQGQFGRANGMIPMVNIFDDHDIIDGFGSYPDHFMRSAVFSGLGNVAFKYYMLFQHQSLPTEQENANSAWCYGVKPGPYIHEHSRNIVANLGPKTIFFGFDNRTERTKHQIVTNETYDKIFHRLENSIVPGQTEHLIVLLGVPIAYPRLVWLEELLTSKAMDPLRILGKTGVLSGFTQKFDEGVELLDDLNDHWCAKHHKQERNDFVLRLQALSLLRSVRITLLGGDVHLASVGEFYSNVNLRIPREKDHRYMPNIISSAIVNTPPAEAVSNVLSKRNCVHHLDKECDETQIPLFTHDVNEKKLNNPCLLPRRNWCSIDHTGPNGGLEVSLNVEIDQSNHEGKTKPYVYRVPRLDLVSHSTGQSYQQPQQNFGTVQQPGLAGVGYQQPQFSQGQYMSQPDVAPPLQPRY</sequence>
<comment type="caution">
    <text evidence="3">The sequence shown here is derived from an EMBL/GenBank/DDBJ whole genome shotgun (WGS) entry which is preliminary data.</text>
</comment>
<dbReference type="PANTHER" id="PTHR46689:SF1">
    <property type="entry name" value="PHOD-LIKE PHOSPHATASE DOMAIN-CONTAINING PROTEIN"/>
    <property type="match status" value="1"/>
</dbReference>
<feature type="region of interest" description="Disordered" evidence="1">
    <location>
        <begin position="1"/>
        <end position="27"/>
    </location>
</feature>
<protein>
    <recommendedName>
        <fullName evidence="2">PhoD-like phosphatase domain-containing protein</fullName>
    </recommendedName>
</protein>
<dbReference type="CDD" id="cd07389">
    <property type="entry name" value="MPP_PhoD"/>
    <property type="match status" value="1"/>
</dbReference>
<dbReference type="PANTHER" id="PTHR46689">
    <property type="entry name" value="MEMBRANE PROTEIN, PUTATIVE-RELATED"/>
    <property type="match status" value="1"/>
</dbReference>
<dbReference type="STRING" id="56484.A0A1Y2FD64"/>
<dbReference type="OrthoDB" id="9999821at2759"/>
<dbReference type="RefSeq" id="XP_040724997.1">
    <property type="nucleotide sequence ID" value="XM_040869331.1"/>
</dbReference>
<gene>
    <name evidence="3" type="ORF">BCR37DRAFT_379755</name>
</gene>
<dbReference type="InterPro" id="IPR018946">
    <property type="entry name" value="PhoD-like_MPP"/>
</dbReference>
<dbReference type="InterPro" id="IPR038607">
    <property type="entry name" value="PhoD-like_sf"/>
</dbReference>
<dbReference type="Pfam" id="PF19050">
    <property type="entry name" value="PhoD_2"/>
    <property type="match status" value="2"/>
</dbReference>
<dbReference type="OMA" id="WFGKGFW"/>
<dbReference type="EMBL" id="MCFI01000010">
    <property type="protein sequence ID" value="ORY81863.1"/>
    <property type="molecule type" value="Genomic_DNA"/>
</dbReference>
<dbReference type="GO" id="GO:0016020">
    <property type="term" value="C:membrane"/>
    <property type="evidence" value="ECO:0007669"/>
    <property type="project" value="TreeGrafter"/>
</dbReference>
<organism evidence="3 4">
    <name type="scientific">Protomyces lactucae-debilis</name>
    <dbReference type="NCBI Taxonomy" id="2754530"/>
    <lineage>
        <taxon>Eukaryota</taxon>
        <taxon>Fungi</taxon>
        <taxon>Dikarya</taxon>
        <taxon>Ascomycota</taxon>
        <taxon>Taphrinomycotina</taxon>
        <taxon>Taphrinomycetes</taxon>
        <taxon>Taphrinales</taxon>
        <taxon>Protomycetaceae</taxon>
        <taxon>Protomyces</taxon>
    </lineage>
</organism>
<reference evidence="3 4" key="1">
    <citation type="submission" date="2016-07" db="EMBL/GenBank/DDBJ databases">
        <title>Pervasive Adenine N6-methylation of Active Genes in Fungi.</title>
        <authorList>
            <consortium name="DOE Joint Genome Institute"/>
            <person name="Mondo S.J."/>
            <person name="Dannebaum R.O."/>
            <person name="Kuo R.C."/>
            <person name="Labutti K."/>
            <person name="Haridas S."/>
            <person name="Kuo A."/>
            <person name="Salamov A."/>
            <person name="Ahrendt S.R."/>
            <person name="Lipzen A."/>
            <person name="Sullivan W."/>
            <person name="Andreopoulos W.B."/>
            <person name="Clum A."/>
            <person name="Lindquist E."/>
            <person name="Daum C."/>
            <person name="Ramamoorthy G.K."/>
            <person name="Gryganskyi A."/>
            <person name="Culley D."/>
            <person name="Magnuson J.K."/>
            <person name="James T.Y."/>
            <person name="O'Malley M.A."/>
            <person name="Stajich J.E."/>
            <person name="Spatafora J.W."/>
            <person name="Visel A."/>
            <person name="Grigoriev I.V."/>
        </authorList>
    </citation>
    <scope>NUCLEOTIDE SEQUENCE [LARGE SCALE GENOMIC DNA]</scope>
    <source>
        <strain evidence="3 4">12-1054</strain>
    </source>
</reference>
<name>A0A1Y2FD64_PROLT</name>
<dbReference type="Proteomes" id="UP000193685">
    <property type="component" value="Unassembled WGS sequence"/>
</dbReference>
<proteinExistence type="predicted"/>